<sequence>MKDCLNDMTMALISRVEKCTLHQAYHDCMLAALRPASTLCDEFTAVTNRQNTYNLIDAVNKDEPNPCSIAIAEEFQLDACSKQVATCGKYAQRASIAFTETRYETSCTLLDSFKTCMDYNTAACWDRNKIQRFVDTEFTSLRCKNSCDVNSSRVREYPSVTMCERTREPCRIVEQFSTAWPTFLRCSVPALLQTELRLPGRWDPDKFSLADILANNYLTLSKLIEEPETQVCGIKLIMDLTDVGWNQAKNISPFFAKKIASLIQEAFPARFKGLIT</sequence>
<evidence type="ECO:0000313" key="3">
    <source>
        <dbReference type="Proteomes" id="UP001519460"/>
    </source>
</evidence>
<dbReference type="Gene3D" id="3.40.525.10">
    <property type="entry name" value="CRAL-TRIO lipid binding domain"/>
    <property type="match status" value="1"/>
</dbReference>
<dbReference type="CDD" id="cd00170">
    <property type="entry name" value="SEC14"/>
    <property type="match status" value="1"/>
</dbReference>
<dbReference type="AlphaFoldDB" id="A0ABD0KPV2"/>
<dbReference type="InterPro" id="IPR001251">
    <property type="entry name" value="CRAL-TRIO_dom"/>
</dbReference>
<dbReference type="Proteomes" id="UP001519460">
    <property type="component" value="Unassembled WGS sequence"/>
</dbReference>
<gene>
    <name evidence="2" type="ORF">BaRGS_00019772</name>
</gene>
<reference evidence="2 3" key="1">
    <citation type="journal article" date="2023" name="Sci. Data">
        <title>Genome assembly of the Korean intertidal mud-creeper Batillaria attramentaria.</title>
        <authorList>
            <person name="Patra A.K."/>
            <person name="Ho P.T."/>
            <person name="Jun S."/>
            <person name="Lee S.J."/>
            <person name="Kim Y."/>
            <person name="Won Y.J."/>
        </authorList>
    </citation>
    <scope>NUCLEOTIDE SEQUENCE [LARGE SCALE GENOMIC DNA]</scope>
    <source>
        <strain evidence="2">Wonlab-2016</strain>
    </source>
</reference>
<proteinExistence type="predicted"/>
<dbReference type="SUPFAM" id="SSF52087">
    <property type="entry name" value="CRAL/TRIO domain"/>
    <property type="match status" value="1"/>
</dbReference>
<organism evidence="2 3">
    <name type="scientific">Batillaria attramentaria</name>
    <dbReference type="NCBI Taxonomy" id="370345"/>
    <lineage>
        <taxon>Eukaryota</taxon>
        <taxon>Metazoa</taxon>
        <taxon>Spiralia</taxon>
        <taxon>Lophotrochozoa</taxon>
        <taxon>Mollusca</taxon>
        <taxon>Gastropoda</taxon>
        <taxon>Caenogastropoda</taxon>
        <taxon>Sorbeoconcha</taxon>
        <taxon>Cerithioidea</taxon>
        <taxon>Batillariidae</taxon>
        <taxon>Batillaria</taxon>
    </lineage>
</organism>
<dbReference type="Pfam" id="PF00650">
    <property type="entry name" value="CRAL_TRIO"/>
    <property type="match status" value="1"/>
</dbReference>
<dbReference type="InterPro" id="IPR036865">
    <property type="entry name" value="CRAL-TRIO_dom_sf"/>
</dbReference>
<protein>
    <recommendedName>
        <fullName evidence="1">CRAL-TRIO domain-containing protein</fullName>
    </recommendedName>
</protein>
<dbReference type="EMBL" id="JACVVK020000144">
    <property type="protein sequence ID" value="KAK7488968.1"/>
    <property type="molecule type" value="Genomic_DNA"/>
</dbReference>
<accession>A0ABD0KPV2</accession>
<keyword evidence="3" id="KW-1185">Reference proteome</keyword>
<name>A0ABD0KPV2_9CAEN</name>
<dbReference type="PANTHER" id="PTHR10174">
    <property type="entry name" value="ALPHA-TOCOPHEROL TRANSFER PROTEIN-RELATED"/>
    <property type="match status" value="1"/>
</dbReference>
<dbReference type="PANTHER" id="PTHR10174:SF208">
    <property type="entry name" value="CRAL-TRIO DOMAIN-CONTAINING PROTEIN DDB_G0278031"/>
    <property type="match status" value="1"/>
</dbReference>
<comment type="caution">
    <text evidence="2">The sequence shown here is derived from an EMBL/GenBank/DDBJ whole genome shotgun (WGS) entry which is preliminary data.</text>
</comment>
<evidence type="ECO:0000259" key="1">
    <source>
        <dbReference type="Pfam" id="PF00650"/>
    </source>
</evidence>
<evidence type="ECO:0000313" key="2">
    <source>
        <dbReference type="EMBL" id="KAK7488968.1"/>
    </source>
</evidence>
<feature type="domain" description="CRAL-TRIO" evidence="1">
    <location>
        <begin position="199"/>
        <end position="273"/>
    </location>
</feature>